<sequence>MRATRLLVAIAATVLTALTTLLAGAGAGQAREDLPVPWTLAAAVPAQLAAPNSPPPGANDWSCRPSAAHPNPVVLVHGLGANQTVNWQTFAPLLANEGYCVFSLTYGVPGDPLPGYQPGGLVPMERSAEELATFVDRVLASTGAAEVHILGHSQGTLMPSYYVRFLGGESKVDKYVSLTPLWEGTTLLGLSTLYQHGQVLGLDPVVDGVLNPICGSCPQFLQGSEFLKNLHSVGIFAPEVTYTNIVTRYDQAVVPYTSGIATAPNVTNIVLQDRCGLDFAEHAAVAADPVTAGHVLNALDPAHPRPVPCVLVTPIGAAG</sequence>
<organism evidence="2 3">
    <name type="scientific">Amycolatopsis arida</name>
    <dbReference type="NCBI Taxonomy" id="587909"/>
    <lineage>
        <taxon>Bacteria</taxon>
        <taxon>Bacillati</taxon>
        <taxon>Actinomycetota</taxon>
        <taxon>Actinomycetes</taxon>
        <taxon>Pseudonocardiales</taxon>
        <taxon>Pseudonocardiaceae</taxon>
        <taxon>Amycolatopsis</taxon>
    </lineage>
</organism>
<gene>
    <name evidence="2" type="ORF">SAMN05421810_1038</name>
</gene>
<dbReference type="RefSeq" id="WP_092529719.1">
    <property type="nucleotide sequence ID" value="NZ_FOWW01000003.1"/>
</dbReference>
<dbReference type="OrthoDB" id="8871309at2"/>
<dbReference type="InterPro" id="IPR029058">
    <property type="entry name" value="AB_hydrolase_fold"/>
</dbReference>
<dbReference type="Gene3D" id="3.40.50.1820">
    <property type="entry name" value="alpha/beta hydrolase"/>
    <property type="match status" value="1"/>
</dbReference>
<evidence type="ECO:0000313" key="3">
    <source>
        <dbReference type="Proteomes" id="UP000198727"/>
    </source>
</evidence>
<dbReference type="PANTHER" id="PTHR32015:SF1">
    <property type="entry name" value="LIPASE"/>
    <property type="match status" value="1"/>
</dbReference>
<dbReference type="GO" id="GO:0016298">
    <property type="term" value="F:lipase activity"/>
    <property type="evidence" value="ECO:0007669"/>
    <property type="project" value="TreeGrafter"/>
</dbReference>
<reference evidence="3" key="1">
    <citation type="submission" date="2016-10" db="EMBL/GenBank/DDBJ databases">
        <authorList>
            <person name="Varghese N."/>
            <person name="Submissions S."/>
        </authorList>
    </citation>
    <scope>NUCLEOTIDE SEQUENCE [LARGE SCALE GENOMIC DNA]</scope>
    <source>
        <strain evidence="3">CGMCC 4.5579</strain>
    </source>
</reference>
<dbReference type="GO" id="GO:0016042">
    <property type="term" value="P:lipid catabolic process"/>
    <property type="evidence" value="ECO:0007669"/>
    <property type="project" value="InterPro"/>
</dbReference>
<dbReference type="EMBL" id="FOWW01000003">
    <property type="protein sequence ID" value="SFP65729.1"/>
    <property type="molecule type" value="Genomic_DNA"/>
</dbReference>
<feature type="chain" id="PRO_5039229326" evidence="1">
    <location>
        <begin position="26"/>
        <end position="319"/>
    </location>
</feature>
<dbReference type="STRING" id="587909.SAMN05421810_1038"/>
<evidence type="ECO:0000313" key="2">
    <source>
        <dbReference type="EMBL" id="SFP65729.1"/>
    </source>
</evidence>
<accession>A0A1I5S4U0</accession>
<evidence type="ECO:0000256" key="1">
    <source>
        <dbReference type="SAM" id="SignalP"/>
    </source>
</evidence>
<dbReference type="InterPro" id="IPR002918">
    <property type="entry name" value="Lipase_EstA/Esterase_EstB"/>
</dbReference>
<dbReference type="AlphaFoldDB" id="A0A1I5S4U0"/>
<feature type="signal peptide" evidence="1">
    <location>
        <begin position="1"/>
        <end position="25"/>
    </location>
</feature>
<proteinExistence type="predicted"/>
<keyword evidence="1" id="KW-0732">Signal</keyword>
<protein>
    <submittedName>
        <fullName evidence="2">Lipase (Class 2)</fullName>
    </submittedName>
</protein>
<dbReference type="Proteomes" id="UP000198727">
    <property type="component" value="Unassembled WGS sequence"/>
</dbReference>
<dbReference type="SUPFAM" id="SSF53474">
    <property type="entry name" value="alpha/beta-Hydrolases"/>
    <property type="match status" value="1"/>
</dbReference>
<name>A0A1I5S4U0_9PSEU</name>
<dbReference type="PANTHER" id="PTHR32015">
    <property type="entry name" value="FASTING INDUCED LIPASE"/>
    <property type="match status" value="1"/>
</dbReference>
<dbReference type="Pfam" id="PF01674">
    <property type="entry name" value="Lipase_2"/>
    <property type="match status" value="1"/>
</dbReference>
<keyword evidence="3" id="KW-1185">Reference proteome</keyword>